<dbReference type="Pfam" id="PF08812">
    <property type="entry name" value="YtxC"/>
    <property type="match status" value="1"/>
</dbReference>
<proteinExistence type="predicted"/>
<comment type="caution">
    <text evidence="1">The sequence shown here is derived from an EMBL/GenBank/DDBJ whole genome shotgun (WGS) entry which is preliminary data.</text>
</comment>
<gene>
    <name evidence="1" type="ORF">SDC9_71863</name>
</gene>
<evidence type="ECO:0000313" key="1">
    <source>
        <dbReference type="EMBL" id="MPM25372.1"/>
    </source>
</evidence>
<protein>
    <recommendedName>
        <fullName evidence="2">Sporulation protein YtxC</fullName>
    </recommendedName>
</protein>
<dbReference type="AlphaFoldDB" id="A0A644Y9R4"/>
<name>A0A644Y9R4_9ZZZZ</name>
<organism evidence="1">
    <name type="scientific">bioreactor metagenome</name>
    <dbReference type="NCBI Taxonomy" id="1076179"/>
    <lineage>
        <taxon>unclassified sequences</taxon>
        <taxon>metagenomes</taxon>
        <taxon>ecological metagenomes</taxon>
    </lineage>
</organism>
<reference evidence="1" key="1">
    <citation type="submission" date="2019-08" db="EMBL/GenBank/DDBJ databases">
        <authorList>
            <person name="Kucharzyk K."/>
            <person name="Murdoch R.W."/>
            <person name="Higgins S."/>
            <person name="Loffler F."/>
        </authorList>
    </citation>
    <scope>NUCLEOTIDE SEQUENCE</scope>
</reference>
<dbReference type="EMBL" id="VSSQ01004481">
    <property type="protein sequence ID" value="MPM25372.1"/>
    <property type="molecule type" value="Genomic_DNA"/>
</dbReference>
<accession>A0A644Y9R4</accession>
<dbReference type="InterPro" id="IPR014199">
    <property type="entry name" value="Spore_YtxC"/>
</dbReference>
<evidence type="ECO:0008006" key="2">
    <source>
        <dbReference type="Google" id="ProtNLM"/>
    </source>
</evidence>
<sequence>MELLSLELNENENHELFNNIKIITNLDESDINIELSSTDEGNIRVRYFTNEKLNKRELTEKIIAKVTTLLVEYTKLESINCLKENYFYFDEDEVGSIIEDIEDEIDNDIKIKLIIKNKFKEVLERSSTINLNGFINFRLKFIKLYAVQVVERCIDSYLMKKEYLDFISIIKLISDKDEKENELVNIMYNNNKLQVYDKNMQKLTFITNAEFSTELTEKTVLYDEIIINILLSISPKKIIIHEAKIDKKNKEATNNIDVIKKIFENKVEICKGCKYCEFL</sequence>